<dbReference type="KEGG" id="foc:113203913"/>
<evidence type="ECO:0000256" key="1">
    <source>
        <dbReference type="SAM" id="MobiDB-lite"/>
    </source>
</evidence>
<dbReference type="GeneID" id="113203913"/>
<dbReference type="RefSeq" id="XP_026274639.2">
    <property type="nucleotide sequence ID" value="XM_026418854.2"/>
</dbReference>
<evidence type="ECO:0000313" key="2">
    <source>
        <dbReference type="Proteomes" id="UP000504606"/>
    </source>
</evidence>
<dbReference type="OrthoDB" id="2120499at2759"/>
<gene>
    <name evidence="3" type="primary">LOC113203913</name>
</gene>
<protein>
    <submittedName>
        <fullName evidence="3">Uncharacterized protein LOC113203913</fullName>
    </submittedName>
</protein>
<proteinExistence type="predicted"/>
<organism evidence="2 3">
    <name type="scientific">Frankliniella occidentalis</name>
    <name type="common">Western flower thrips</name>
    <name type="synonym">Euthrips occidentalis</name>
    <dbReference type="NCBI Taxonomy" id="133901"/>
    <lineage>
        <taxon>Eukaryota</taxon>
        <taxon>Metazoa</taxon>
        <taxon>Ecdysozoa</taxon>
        <taxon>Arthropoda</taxon>
        <taxon>Hexapoda</taxon>
        <taxon>Insecta</taxon>
        <taxon>Pterygota</taxon>
        <taxon>Neoptera</taxon>
        <taxon>Paraneoptera</taxon>
        <taxon>Thysanoptera</taxon>
        <taxon>Terebrantia</taxon>
        <taxon>Thripoidea</taxon>
        <taxon>Thripidae</taxon>
        <taxon>Frankliniella</taxon>
    </lineage>
</organism>
<accession>A0A6J1S0E9</accession>
<sequence length="129" mass="14749">MERPKEKDCIGPSAEEVSKCDPLDEVPPEPQRRFIRCLRRDQVAGEAVDRRFADTRWILCSDGTASPDHFLTTHRSSFVPPGACPRPGAARDRLLRHYLLHRHALRVLKGGWPNRLERKTMHCGYGPPK</sequence>
<dbReference type="AlphaFoldDB" id="A0A6J1S0E9"/>
<keyword evidence="2" id="KW-1185">Reference proteome</keyword>
<feature type="region of interest" description="Disordered" evidence="1">
    <location>
        <begin position="1"/>
        <end position="25"/>
    </location>
</feature>
<name>A0A6J1S0E9_FRAOC</name>
<evidence type="ECO:0000313" key="3">
    <source>
        <dbReference type="RefSeq" id="XP_026274639.2"/>
    </source>
</evidence>
<reference evidence="3" key="1">
    <citation type="submission" date="2025-08" db="UniProtKB">
        <authorList>
            <consortium name="RefSeq"/>
        </authorList>
    </citation>
    <scope>IDENTIFICATION</scope>
    <source>
        <tissue evidence="3">Whole organism</tissue>
    </source>
</reference>
<dbReference type="Proteomes" id="UP000504606">
    <property type="component" value="Unplaced"/>
</dbReference>